<feature type="transmembrane region" description="Helical" evidence="1">
    <location>
        <begin position="46"/>
        <end position="67"/>
    </location>
</feature>
<sequence>MSEDRREFLRRKYLSLGLGELAAAVVFVVVAFTVAIPRLVGADDQAALWSALVPLSVVLVQGGAYWLSARAWVARASMPTSLATLYRAFRIVDVGLLGAGLVGIVLFLPDSRGATLFVVFIWLFGVIEYVNYFVFRLSYPLRQLPSRLTQWRTPRLVQDLRSAGPWQTGP</sequence>
<organism evidence="2 3">
    <name type="scientific">Rhodococcus sovatensis</name>
    <dbReference type="NCBI Taxonomy" id="1805840"/>
    <lineage>
        <taxon>Bacteria</taxon>
        <taxon>Bacillati</taxon>
        <taxon>Actinomycetota</taxon>
        <taxon>Actinomycetes</taxon>
        <taxon>Mycobacteriales</taxon>
        <taxon>Nocardiaceae</taxon>
        <taxon>Rhodococcus</taxon>
    </lineage>
</organism>
<accession>A0ABZ2PH32</accession>
<dbReference type="EMBL" id="CP147846">
    <property type="protein sequence ID" value="WXG68460.1"/>
    <property type="molecule type" value="Genomic_DNA"/>
</dbReference>
<keyword evidence="3" id="KW-1185">Reference proteome</keyword>
<evidence type="ECO:0000256" key="1">
    <source>
        <dbReference type="SAM" id="Phobius"/>
    </source>
</evidence>
<feature type="transmembrane region" description="Helical" evidence="1">
    <location>
        <begin position="114"/>
        <end position="135"/>
    </location>
</feature>
<evidence type="ECO:0000313" key="2">
    <source>
        <dbReference type="EMBL" id="WXG68460.1"/>
    </source>
</evidence>
<keyword evidence="1" id="KW-0472">Membrane</keyword>
<protein>
    <submittedName>
        <fullName evidence="2">Uncharacterized protein</fullName>
    </submittedName>
</protein>
<reference evidence="2 3" key="1">
    <citation type="submission" date="2024-03" db="EMBL/GenBank/DDBJ databases">
        <title>Natural products discovery in diverse microorganisms through a two-stage MS feature dereplication strategy.</title>
        <authorList>
            <person name="Zhang R."/>
        </authorList>
    </citation>
    <scope>NUCLEOTIDE SEQUENCE [LARGE SCALE GENOMIC DNA]</scope>
    <source>
        <strain evidence="2 3">18930</strain>
    </source>
</reference>
<feature type="transmembrane region" description="Helical" evidence="1">
    <location>
        <begin position="21"/>
        <end position="40"/>
    </location>
</feature>
<dbReference type="RefSeq" id="WP_338888680.1">
    <property type="nucleotide sequence ID" value="NZ_CP147846.1"/>
</dbReference>
<proteinExistence type="predicted"/>
<evidence type="ECO:0000313" key="3">
    <source>
        <dbReference type="Proteomes" id="UP001432000"/>
    </source>
</evidence>
<keyword evidence="1" id="KW-1133">Transmembrane helix</keyword>
<keyword evidence="1" id="KW-0812">Transmembrane</keyword>
<dbReference type="Proteomes" id="UP001432000">
    <property type="component" value="Chromosome"/>
</dbReference>
<feature type="transmembrane region" description="Helical" evidence="1">
    <location>
        <begin position="88"/>
        <end position="108"/>
    </location>
</feature>
<name>A0ABZ2PH32_9NOCA</name>
<gene>
    <name evidence="2" type="ORF">WDS16_25265</name>
</gene>